<name>A0A9X1UYR1_9FLAO</name>
<feature type="domain" description="DUF4377" evidence="1">
    <location>
        <begin position="15"/>
        <end position="91"/>
    </location>
</feature>
<gene>
    <name evidence="2" type="ORF">LU635_13540</name>
</gene>
<dbReference type="EMBL" id="JAJSON010000025">
    <property type="protein sequence ID" value="MCG9972666.1"/>
    <property type="molecule type" value="Genomic_DNA"/>
</dbReference>
<accession>A0A9X1UYR1</accession>
<comment type="caution">
    <text evidence="2">The sequence shown here is derived from an EMBL/GenBank/DDBJ whole genome shotgun (WGS) entry which is preliminary data.</text>
</comment>
<dbReference type="Proteomes" id="UP001139344">
    <property type="component" value="Unassembled WGS sequence"/>
</dbReference>
<keyword evidence="3" id="KW-1185">Reference proteome</keyword>
<proteinExistence type="predicted"/>
<evidence type="ECO:0000259" key="1">
    <source>
        <dbReference type="Pfam" id="PF14302"/>
    </source>
</evidence>
<dbReference type="InterPro" id="IPR025485">
    <property type="entry name" value="DUF4377"/>
</dbReference>
<dbReference type="Pfam" id="PF14302">
    <property type="entry name" value="DUF4377"/>
    <property type="match status" value="1"/>
</dbReference>
<dbReference type="AlphaFoldDB" id="A0A9X1UYR1"/>
<reference evidence="2" key="1">
    <citation type="submission" date="2021-12" db="EMBL/GenBank/DDBJ databases">
        <title>Description of Gramella crocea sp. nov., a new bacterium isolated from activated sludge.</title>
        <authorList>
            <person name="Zhang X."/>
        </authorList>
    </citation>
    <scope>NUCLEOTIDE SEQUENCE</scope>
    <source>
        <strain evidence="2">YB25</strain>
    </source>
</reference>
<evidence type="ECO:0000313" key="3">
    <source>
        <dbReference type="Proteomes" id="UP001139344"/>
    </source>
</evidence>
<sequence>MIDVNADFENLDMRINHFKQTGVGEALQLVYLVQEDEAIGGEKWTYMYDEILGFEYEPGYIYDLKVRKETVENPPQDASSARYILISVRSKQKAPEGENFKIYLKSFGENFVTKSGDELYLLNEYKIDCGSICETLSEDLETQENVTGSFTHGPNESLLLQSISYESKF</sequence>
<protein>
    <submittedName>
        <fullName evidence="2">DUF4377 domain-containing protein</fullName>
    </submittedName>
</protein>
<organism evidence="2 3">
    <name type="scientific">Christiangramia crocea</name>
    <dbReference type="NCBI Taxonomy" id="2904124"/>
    <lineage>
        <taxon>Bacteria</taxon>
        <taxon>Pseudomonadati</taxon>
        <taxon>Bacteroidota</taxon>
        <taxon>Flavobacteriia</taxon>
        <taxon>Flavobacteriales</taxon>
        <taxon>Flavobacteriaceae</taxon>
        <taxon>Christiangramia</taxon>
    </lineage>
</organism>
<evidence type="ECO:0000313" key="2">
    <source>
        <dbReference type="EMBL" id="MCG9972666.1"/>
    </source>
</evidence>
<dbReference type="RefSeq" id="WP_240100026.1">
    <property type="nucleotide sequence ID" value="NZ_JAJSON010000025.1"/>
</dbReference>